<dbReference type="Proteomes" id="UP001499933">
    <property type="component" value="Unassembled WGS sequence"/>
</dbReference>
<dbReference type="Pfam" id="PF00583">
    <property type="entry name" value="Acetyltransf_1"/>
    <property type="match status" value="1"/>
</dbReference>
<evidence type="ECO:0000256" key="1">
    <source>
        <dbReference type="ARBA" id="ARBA00022679"/>
    </source>
</evidence>
<gene>
    <name evidence="4" type="ORF">GCM10009776_31230</name>
</gene>
<accession>A0ABN2RAP9</accession>
<keyword evidence="2" id="KW-0012">Acyltransferase</keyword>
<dbReference type="SUPFAM" id="SSF55729">
    <property type="entry name" value="Acyl-CoA N-acyltransferases (Nat)"/>
    <property type="match status" value="1"/>
</dbReference>
<dbReference type="PANTHER" id="PTHR10545">
    <property type="entry name" value="DIAMINE N-ACETYLTRANSFERASE"/>
    <property type="match status" value="1"/>
</dbReference>
<dbReference type="EMBL" id="BAAAOG010000008">
    <property type="protein sequence ID" value="GAA1966072.1"/>
    <property type="molecule type" value="Genomic_DNA"/>
</dbReference>
<comment type="caution">
    <text evidence="4">The sequence shown here is derived from an EMBL/GenBank/DDBJ whole genome shotgun (WGS) entry which is preliminary data.</text>
</comment>
<name>A0ABN2RAP9_9MICO</name>
<dbReference type="InterPro" id="IPR000182">
    <property type="entry name" value="GNAT_dom"/>
</dbReference>
<reference evidence="4 5" key="1">
    <citation type="journal article" date="2019" name="Int. J. Syst. Evol. Microbiol.">
        <title>The Global Catalogue of Microorganisms (GCM) 10K type strain sequencing project: providing services to taxonomists for standard genome sequencing and annotation.</title>
        <authorList>
            <consortium name="The Broad Institute Genomics Platform"/>
            <consortium name="The Broad Institute Genome Sequencing Center for Infectious Disease"/>
            <person name="Wu L."/>
            <person name="Ma J."/>
        </authorList>
    </citation>
    <scope>NUCLEOTIDE SEQUENCE [LARGE SCALE GENOMIC DNA]</scope>
    <source>
        <strain evidence="4 5">JCM 14901</strain>
    </source>
</reference>
<keyword evidence="1" id="KW-0808">Transferase</keyword>
<dbReference type="Gene3D" id="3.40.630.30">
    <property type="match status" value="1"/>
</dbReference>
<evidence type="ECO:0000313" key="5">
    <source>
        <dbReference type="Proteomes" id="UP001499933"/>
    </source>
</evidence>
<keyword evidence="5" id="KW-1185">Reference proteome</keyword>
<proteinExistence type="predicted"/>
<evidence type="ECO:0000313" key="4">
    <source>
        <dbReference type="EMBL" id="GAA1966072.1"/>
    </source>
</evidence>
<dbReference type="CDD" id="cd04301">
    <property type="entry name" value="NAT_SF"/>
    <property type="match status" value="1"/>
</dbReference>
<dbReference type="RefSeq" id="WP_344096341.1">
    <property type="nucleotide sequence ID" value="NZ_BAAAOG010000008.1"/>
</dbReference>
<dbReference type="InterPro" id="IPR051016">
    <property type="entry name" value="Diverse_Substrate_AcTransf"/>
</dbReference>
<feature type="domain" description="N-acetyltransferase" evidence="3">
    <location>
        <begin position="2"/>
        <end position="150"/>
    </location>
</feature>
<sequence>MTRILPLAARDFEDWLPLWHGYLEFYEHELTAEQTMLTFDRLTDPGFPAWGALARDAEGRAIGFVNWLTHPSTWAAQPYCYLEDLFVAPDVRGSGAGRALIETVTTWARERGCAEVYWLTAEKNATARALYDRVAERTGFIHYGIPLDGD</sequence>
<dbReference type="InterPro" id="IPR016181">
    <property type="entry name" value="Acyl_CoA_acyltransferase"/>
</dbReference>
<evidence type="ECO:0000256" key="2">
    <source>
        <dbReference type="ARBA" id="ARBA00023315"/>
    </source>
</evidence>
<protein>
    <submittedName>
        <fullName evidence="4">GNAT family N-acetyltransferase</fullName>
    </submittedName>
</protein>
<organism evidence="4 5">
    <name type="scientific">Microbacterium deminutum</name>
    <dbReference type="NCBI Taxonomy" id="344164"/>
    <lineage>
        <taxon>Bacteria</taxon>
        <taxon>Bacillati</taxon>
        <taxon>Actinomycetota</taxon>
        <taxon>Actinomycetes</taxon>
        <taxon>Micrococcales</taxon>
        <taxon>Microbacteriaceae</taxon>
        <taxon>Microbacterium</taxon>
    </lineage>
</organism>
<dbReference type="PANTHER" id="PTHR10545:SF42">
    <property type="entry name" value="ACETYLTRANSFERASE"/>
    <property type="match status" value="1"/>
</dbReference>
<evidence type="ECO:0000259" key="3">
    <source>
        <dbReference type="PROSITE" id="PS51186"/>
    </source>
</evidence>
<dbReference type="PROSITE" id="PS51186">
    <property type="entry name" value="GNAT"/>
    <property type="match status" value="1"/>
</dbReference>